<gene>
    <name evidence="14" type="ORF">OCV88_14895</name>
</gene>
<evidence type="ECO:0000313" key="15">
    <source>
        <dbReference type="Proteomes" id="UP001652442"/>
    </source>
</evidence>
<feature type="transmembrane region" description="Helical" evidence="13">
    <location>
        <begin position="319"/>
        <end position="342"/>
    </location>
</feature>
<evidence type="ECO:0000256" key="13">
    <source>
        <dbReference type="SAM" id="Phobius"/>
    </source>
</evidence>
<evidence type="ECO:0000256" key="2">
    <source>
        <dbReference type="ARBA" id="ARBA00004651"/>
    </source>
</evidence>
<evidence type="ECO:0000256" key="10">
    <source>
        <dbReference type="ARBA" id="ARBA00023065"/>
    </source>
</evidence>
<evidence type="ECO:0000256" key="8">
    <source>
        <dbReference type="ARBA" id="ARBA00022692"/>
    </source>
</evidence>
<keyword evidence="11 13" id="KW-0472">Membrane</keyword>
<keyword evidence="10" id="KW-0406">Ion transport</keyword>
<comment type="similarity">
    <text evidence="3">Belongs to the multi antimicrobial extrusion (MATE) (TC 2.A.66.1) family.</text>
</comment>
<comment type="caution">
    <text evidence="14">The sequence shown here is derived from an EMBL/GenBank/DDBJ whole genome shotgun (WGS) entry which is preliminary data.</text>
</comment>
<feature type="transmembrane region" description="Helical" evidence="13">
    <location>
        <begin position="12"/>
        <end position="32"/>
    </location>
</feature>
<name>A0ABT2TMZ6_9FIRM</name>
<dbReference type="EMBL" id="JAOQJQ010000008">
    <property type="protein sequence ID" value="MCU6763594.1"/>
    <property type="molecule type" value="Genomic_DNA"/>
</dbReference>
<feature type="transmembrane region" description="Helical" evidence="13">
    <location>
        <begin position="418"/>
        <end position="436"/>
    </location>
</feature>
<keyword evidence="9 13" id="KW-1133">Transmembrane helix</keyword>
<dbReference type="Pfam" id="PF01554">
    <property type="entry name" value="MatE"/>
    <property type="match status" value="2"/>
</dbReference>
<evidence type="ECO:0000256" key="5">
    <source>
        <dbReference type="ARBA" id="ARBA00022448"/>
    </source>
</evidence>
<feature type="transmembrane region" description="Helical" evidence="13">
    <location>
        <begin position="269"/>
        <end position="288"/>
    </location>
</feature>
<evidence type="ECO:0000256" key="3">
    <source>
        <dbReference type="ARBA" id="ARBA00010199"/>
    </source>
</evidence>
<evidence type="ECO:0000256" key="1">
    <source>
        <dbReference type="ARBA" id="ARBA00003408"/>
    </source>
</evidence>
<keyword evidence="15" id="KW-1185">Reference proteome</keyword>
<organism evidence="14 15">
    <name type="scientific">Brotonthovivens ammoniilytica</name>
    <dbReference type="NCBI Taxonomy" id="2981725"/>
    <lineage>
        <taxon>Bacteria</taxon>
        <taxon>Bacillati</taxon>
        <taxon>Bacillota</taxon>
        <taxon>Clostridia</taxon>
        <taxon>Lachnospirales</taxon>
        <taxon>Lachnospiraceae</taxon>
        <taxon>Brotonthovivens</taxon>
    </lineage>
</organism>
<sequence>MNENFMKEKPILPLLASMAFPMVISMLVNSLYNIVDSLFVARISEDAMTALSLVFPVQNFVNAAAIGFGIGINAVIAYCLGAGDQLKADQAATHGMLFAVIHGILLTVICIAVMPGFLRMFTSDQEVLKMGVDYSNIAFLFSIMIAVSITFEKIFQSVGCMKVTMISLMCGCITNIILDPLLIFGIGPFPELGISGAALATGLGQVVTLSIYVIIYIFKPIPVQIAIKHLQRDTALDLKLYSIGIPAILNLALPSLLTSALNAILSTYSQIYVVILGIYYKLQTFLYLPANGIVQGMRPIIGFNFGAGEYERVKKIYDITLGMIAVIMALGMVICLVVPGQLMGLFTENPETIQLGKTALRFISAGFIVSSVSVASSGALEGLGKGTPSLLISLFRYTIIILPAAFVLSRFLGAVGVWNAFWIAEAVTAVIAIYIYRSAVKSR</sequence>
<dbReference type="PANTHER" id="PTHR43298:SF2">
    <property type="entry name" value="FMN_FAD EXPORTER YEEO-RELATED"/>
    <property type="match status" value="1"/>
</dbReference>
<dbReference type="RefSeq" id="WP_158426229.1">
    <property type="nucleotide sequence ID" value="NZ_JAOQJQ010000008.1"/>
</dbReference>
<feature type="transmembrane region" description="Helical" evidence="13">
    <location>
        <begin position="192"/>
        <end position="218"/>
    </location>
</feature>
<keyword evidence="5" id="KW-0813">Transport</keyword>
<dbReference type="Proteomes" id="UP001652442">
    <property type="component" value="Unassembled WGS sequence"/>
</dbReference>
<proteinExistence type="inferred from homology"/>
<comment type="function">
    <text evidence="1">Multidrug efflux pump.</text>
</comment>
<feature type="transmembrane region" description="Helical" evidence="13">
    <location>
        <begin position="60"/>
        <end position="83"/>
    </location>
</feature>
<dbReference type="NCBIfam" id="TIGR00797">
    <property type="entry name" value="matE"/>
    <property type="match status" value="1"/>
</dbReference>
<evidence type="ECO:0000256" key="9">
    <source>
        <dbReference type="ARBA" id="ARBA00022989"/>
    </source>
</evidence>
<feature type="transmembrane region" description="Helical" evidence="13">
    <location>
        <begin position="394"/>
        <end position="412"/>
    </location>
</feature>
<reference evidence="14 15" key="1">
    <citation type="journal article" date="2021" name="ISME Commun">
        <title>Automated analysis of genomic sequences facilitates high-throughput and comprehensive description of bacteria.</title>
        <authorList>
            <person name="Hitch T.C.A."/>
        </authorList>
    </citation>
    <scope>NUCLEOTIDE SEQUENCE [LARGE SCALE GENOMIC DNA]</scope>
    <source>
        <strain evidence="14 15">Sanger_109</strain>
    </source>
</reference>
<feature type="transmembrane region" description="Helical" evidence="13">
    <location>
        <begin position="362"/>
        <end position="382"/>
    </location>
</feature>
<keyword evidence="6" id="KW-0050">Antiport</keyword>
<dbReference type="PANTHER" id="PTHR43298">
    <property type="entry name" value="MULTIDRUG RESISTANCE PROTEIN NORM-RELATED"/>
    <property type="match status" value="1"/>
</dbReference>
<keyword evidence="7" id="KW-1003">Cell membrane</keyword>
<dbReference type="InterPro" id="IPR048279">
    <property type="entry name" value="MdtK-like"/>
</dbReference>
<comment type="subcellular location">
    <subcellularLocation>
        <location evidence="2">Cell membrane</location>
        <topology evidence="2">Multi-pass membrane protein</topology>
    </subcellularLocation>
</comment>
<accession>A0ABT2TMZ6</accession>
<evidence type="ECO:0000256" key="7">
    <source>
        <dbReference type="ARBA" id="ARBA00022475"/>
    </source>
</evidence>
<feature type="transmembrane region" description="Helical" evidence="13">
    <location>
        <begin position="134"/>
        <end position="151"/>
    </location>
</feature>
<dbReference type="InterPro" id="IPR002528">
    <property type="entry name" value="MATE_fam"/>
</dbReference>
<feature type="transmembrane region" description="Helical" evidence="13">
    <location>
        <begin position="95"/>
        <end position="114"/>
    </location>
</feature>
<dbReference type="InterPro" id="IPR050222">
    <property type="entry name" value="MATE_MdtK"/>
</dbReference>
<protein>
    <recommendedName>
        <fullName evidence="4">Probable multidrug resistance protein NorM</fullName>
    </recommendedName>
    <alternativeName>
        <fullName evidence="12">Multidrug-efflux transporter</fullName>
    </alternativeName>
</protein>
<evidence type="ECO:0000256" key="11">
    <source>
        <dbReference type="ARBA" id="ARBA00023136"/>
    </source>
</evidence>
<evidence type="ECO:0000256" key="12">
    <source>
        <dbReference type="ARBA" id="ARBA00031636"/>
    </source>
</evidence>
<evidence type="ECO:0000313" key="14">
    <source>
        <dbReference type="EMBL" id="MCU6763594.1"/>
    </source>
</evidence>
<evidence type="ECO:0000256" key="4">
    <source>
        <dbReference type="ARBA" id="ARBA00020268"/>
    </source>
</evidence>
<feature type="transmembrane region" description="Helical" evidence="13">
    <location>
        <begin position="238"/>
        <end position="257"/>
    </location>
</feature>
<evidence type="ECO:0000256" key="6">
    <source>
        <dbReference type="ARBA" id="ARBA00022449"/>
    </source>
</evidence>
<feature type="transmembrane region" description="Helical" evidence="13">
    <location>
        <begin position="163"/>
        <end position="186"/>
    </location>
</feature>
<dbReference type="PIRSF" id="PIRSF006603">
    <property type="entry name" value="DinF"/>
    <property type="match status" value="1"/>
</dbReference>
<keyword evidence="8 13" id="KW-0812">Transmembrane</keyword>